<dbReference type="EMBL" id="CP040098">
    <property type="protein sequence ID" value="QCQ22698.1"/>
    <property type="molecule type" value="Genomic_DNA"/>
</dbReference>
<gene>
    <name evidence="9" type="ORF">FDQ92_11260</name>
</gene>
<dbReference type="InterPro" id="IPR007630">
    <property type="entry name" value="RNA_pol_sigma70_r4"/>
</dbReference>
<proteinExistence type="predicted"/>
<dbReference type="PANTHER" id="PTHR30385:SF7">
    <property type="entry name" value="RNA POLYMERASE SIGMA FACTOR FLIA"/>
    <property type="match status" value="1"/>
</dbReference>
<feature type="region of interest" description="Disordered" evidence="5">
    <location>
        <begin position="1"/>
        <end position="22"/>
    </location>
</feature>
<feature type="region of interest" description="Disordered" evidence="5">
    <location>
        <begin position="259"/>
        <end position="288"/>
    </location>
</feature>
<evidence type="ECO:0000259" key="8">
    <source>
        <dbReference type="Pfam" id="PF04545"/>
    </source>
</evidence>
<dbReference type="RefSeq" id="WP_137424982.1">
    <property type="nucleotide sequence ID" value="NZ_CP040098.1"/>
</dbReference>
<dbReference type="AlphaFoldDB" id="A0A4P8L462"/>
<keyword evidence="4" id="KW-0804">Transcription</keyword>
<evidence type="ECO:0000256" key="1">
    <source>
        <dbReference type="ARBA" id="ARBA00023015"/>
    </source>
</evidence>
<evidence type="ECO:0000259" key="6">
    <source>
        <dbReference type="Pfam" id="PF04539"/>
    </source>
</evidence>
<organism evidence="9 10">
    <name type="scientific">Desulfoglaeba alkanexedens ALDC</name>
    <dbReference type="NCBI Taxonomy" id="980445"/>
    <lineage>
        <taxon>Bacteria</taxon>
        <taxon>Pseudomonadati</taxon>
        <taxon>Thermodesulfobacteriota</taxon>
        <taxon>Syntrophobacteria</taxon>
        <taxon>Syntrophobacterales</taxon>
        <taxon>Syntrophobacteraceae</taxon>
        <taxon>Desulfoglaeba</taxon>
    </lineage>
</organism>
<dbReference type="Pfam" id="PF04545">
    <property type="entry name" value="Sigma70_r4"/>
    <property type="match status" value="1"/>
</dbReference>
<evidence type="ECO:0000256" key="2">
    <source>
        <dbReference type="ARBA" id="ARBA00023082"/>
    </source>
</evidence>
<dbReference type="CDD" id="cd06171">
    <property type="entry name" value="Sigma70_r4"/>
    <property type="match status" value="1"/>
</dbReference>
<feature type="domain" description="RNA polymerase sigma-70 region 2" evidence="7">
    <location>
        <begin position="30"/>
        <end position="102"/>
    </location>
</feature>
<dbReference type="SUPFAM" id="SSF88946">
    <property type="entry name" value="Sigma2 domain of RNA polymerase sigma factors"/>
    <property type="match status" value="1"/>
</dbReference>
<dbReference type="PANTHER" id="PTHR30385">
    <property type="entry name" value="SIGMA FACTOR F FLAGELLAR"/>
    <property type="match status" value="1"/>
</dbReference>
<dbReference type="Pfam" id="PF04542">
    <property type="entry name" value="Sigma70_r2"/>
    <property type="match status" value="1"/>
</dbReference>
<evidence type="ECO:0000313" key="9">
    <source>
        <dbReference type="EMBL" id="QCQ22698.1"/>
    </source>
</evidence>
<evidence type="ECO:0000313" key="10">
    <source>
        <dbReference type="Proteomes" id="UP000298602"/>
    </source>
</evidence>
<dbReference type="InterPro" id="IPR007627">
    <property type="entry name" value="RNA_pol_sigma70_r2"/>
</dbReference>
<evidence type="ECO:0000259" key="7">
    <source>
        <dbReference type="Pfam" id="PF04542"/>
    </source>
</evidence>
<keyword evidence="3" id="KW-0238">DNA-binding</keyword>
<dbReference type="InterPro" id="IPR014284">
    <property type="entry name" value="RNA_pol_sigma-70_dom"/>
</dbReference>
<keyword evidence="2" id="KW-0731">Sigma factor</keyword>
<dbReference type="InterPro" id="IPR000943">
    <property type="entry name" value="RNA_pol_sigma70"/>
</dbReference>
<keyword evidence="10" id="KW-1185">Reference proteome</keyword>
<evidence type="ECO:0000256" key="5">
    <source>
        <dbReference type="SAM" id="MobiDB-lite"/>
    </source>
</evidence>
<reference evidence="9 10" key="1">
    <citation type="submission" date="2019-05" db="EMBL/GenBank/DDBJ databases">
        <title>The Complete Genome Sequence of the n-alkane-degrading Desulfoglaeba alkanexedens ALDC reveals multiple alkylsuccinate synthase gene clusters.</title>
        <authorList>
            <person name="Callaghan A.V."/>
            <person name="Davidova I.A."/>
            <person name="Duncan K.E."/>
            <person name="Morris B."/>
            <person name="McInerney M.J."/>
        </authorList>
    </citation>
    <scope>NUCLEOTIDE SEQUENCE [LARGE SCALE GENOMIC DNA]</scope>
    <source>
        <strain evidence="9 10">ALDC</strain>
    </source>
</reference>
<dbReference type="GO" id="GO:0003677">
    <property type="term" value="F:DNA binding"/>
    <property type="evidence" value="ECO:0007669"/>
    <property type="project" value="UniProtKB-KW"/>
</dbReference>
<name>A0A4P8L462_9BACT</name>
<dbReference type="SUPFAM" id="SSF88659">
    <property type="entry name" value="Sigma3 and sigma4 domains of RNA polymerase sigma factors"/>
    <property type="match status" value="2"/>
</dbReference>
<dbReference type="Proteomes" id="UP000298602">
    <property type="component" value="Chromosome"/>
</dbReference>
<dbReference type="OrthoDB" id="9799825at2"/>
<accession>A0A4P8L462</accession>
<dbReference type="Pfam" id="PF04539">
    <property type="entry name" value="Sigma70_r3"/>
    <property type="match status" value="1"/>
</dbReference>
<reference evidence="9 10" key="2">
    <citation type="submission" date="2019-05" db="EMBL/GenBank/DDBJ databases">
        <authorList>
            <person name="Suflita J.M."/>
            <person name="Marks C.R."/>
        </authorList>
    </citation>
    <scope>NUCLEOTIDE SEQUENCE [LARGE SCALE GENOMIC DNA]</scope>
    <source>
        <strain evidence="9 10">ALDC</strain>
    </source>
</reference>
<keyword evidence="1" id="KW-0805">Transcription regulation</keyword>
<protein>
    <submittedName>
        <fullName evidence="9">FliA/WhiG family RNA polymerase sigma factor</fullName>
    </submittedName>
</protein>
<dbReference type="NCBIfam" id="TIGR02479">
    <property type="entry name" value="FliA_WhiG"/>
    <property type="match status" value="1"/>
</dbReference>
<feature type="domain" description="RNA polymerase sigma-70 region 3" evidence="6">
    <location>
        <begin position="113"/>
        <end position="152"/>
    </location>
</feature>
<feature type="domain" description="RNA polymerase sigma-70 region 4" evidence="8">
    <location>
        <begin position="198"/>
        <end position="246"/>
    </location>
</feature>
<dbReference type="KEGG" id="dax:FDQ92_11260"/>
<dbReference type="NCBIfam" id="TIGR02937">
    <property type="entry name" value="sigma70-ECF"/>
    <property type="match status" value="1"/>
</dbReference>
<dbReference type="InterPro" id="IPR007624">
    <property type="entry name" value="RNA_pol_sigma70_r3"/>
</dbReference>
<dbReference type="Gene3D" id="1.10.1740.10">
    <property type="match status" value="1"/>
</dbReference>
<dbReference type="InterPro" id="IPR012845">
    <property type="entry name" value="RNA_pol_sigma_FliA_WhiG"/>
</dbReference>
<sequence>MMYPKTATLKPPHQARESAWPPAPDANEQLILEHYHLVKYTAYRLAARIPDHVSLQDLFNAGVIGLMDAIQKFDPNHGIPLETYAKIRIRGAMLDEIRSMDWVPRSLRQKSTELERVCNSLEQRFGRFPTDEEIARELGIDLDEYFKLLDSIKGISFIPEDIHDVIRENREARFLASENDVLFQEVYRGELQQHLTEAITSLTEKEQLVLSLYYFEELTMKEIGNVMGYTESRISQIHTKAMLKLRTRLARKLSPEDFPDHIDLSAPHQNGQKKRGRNLQKPALMKEV</sequence>
<dbReference type="GO" id="GO:0006352">
    <property type="term" value="P:DNA-templated transcription initiation"/>
    <property type="evidence" value="ECO:0007669"/>
    <property type="project" value="InterPro"/>
</dbReference>
<dbReference type="PRINTS" id="PR00046">
    <property type="entry name" value="SIGMA70FCT"/>
</dbReference>
<dbReference type="Gene3D" id="1.20.140.160">
    <property type="match status" value="1"/>
</dbReference>
<dbReference type="InterPro" id="IPR013325">
    <property type="entry name" value="RNA_pol_sigma_r2"/>
</dbReference>
<evidence type="ECO:0000256" key="3">
    <source>
        <dbReference type="ARBA" id="ARBA00023125"/>
    </source>
</evidence>
<dbReference type="GO" id="GO:0016987">
    <property type="term" value="F:sigma factor activity"/>
    <property type="evidence" value="ECO:0007669"/>
    <property type="project" value="UniProtKB-KW"/>
</dbReference>
<dbReference type="InterPro" id="IPR013324">
    <property type="entry name" value="RNA_pol_sigma_r3/r4-like"/>
</dbReference>
<dbReference type="NCBIfam" id="NF005413">
    <property type="entry name" value="PRK06986.1"/>
    <property type="match status" value="1"/>
</dbReference>
<dbReference type="GO" id="GO:0003899">
    <property type="term" value="F:DNA-directed RNA polymerase activity"/>
    <property type="evidence" value="ECO:0007669"/>
    <property type="project" value="InterPro"/>
</dbReference>
<evidence type="ECO:0000256" key="4">
    <source>
        <dbReference type="ARBA" id="ARBA00023163"/>
    </source>
</evidence>